<dbReference type="EMBL" id="FNQP01000028">
    <property type="protein sequence ID" value="SEB04678.1"/>
    <property type="molecule type" value="Genomic_DNA"/>
</dbReference>
<dbReference type="AlphaFoldDB" id="A0A1H4G6Z8"/>
<dbReference type="Proteomes" id="UP000199397">
    <property type="component" value="Unassembled WGS sequence"/>
</dbReference>
<evidence type="ECO:0000256" key="3">
    <source>
        <dbReference type="ARBA" id="ARBA00023163"/>
    </source>
</evidence>
<keyword evidence="1" id="KW-0805">Transcription regulation</keyword>
<dbReference type="InterPro" id="IPR036693">
    <property type="entry name" value="TF_LuxR_autoind-bd_dom_sf"/>
</dbReference>
<reference evidence="5 6" key="1">
    <citation type="submission" date="2016-10" db="EMBL/GenBank/DDBJ databases">
        <authorList>
            <person name="de Groot N.N."/>
        </authorList>
    </citation>
    <scope>NUCLEOTIDE SEQUENCE [LARGE SCALE GENOMIC DNA]</scope>
    <source>
        <strain evidence="5 6">DSM 21228</strain>
    </source>
</reference>
<keyword evidence="2" id="KW-0238">DNA-binding</keyword>
<dbReference type="Gene3D" id="3.30.450.80">
    <property type="entry name" value="Transcription factor LuxR-like, autoinducer-binding domain"/>
    <property type="match status" value="1"/>
</dbReference>
<name>A0A1H4G6Z8_9GAMM</name>
<protein>
    <submittedName>
        <fullName evidence="5">Autoinducer binding domain-containing protein</fullName>
    </submittedName>
</protein>
<keyword evidence="3" id="KW-0804">Transcription</keyword>
<evidence type="ECO:0000256" key="2">
    <source>
        <dbReference type="ARBA" id="ARBA00023125"/>
    </source>
</evidence>
<evidence type="ECO:0000259" key="4">
    <source>
        <dbReference type="Pfam" id="PF03472"/>
    </source>
</evidence>
<dbReference type="OrthoDB" id="5622984at2"/>
<evidence type="ECO:0000313" key="5">
    <source>
        <dbReference type="EMBL" id="SEB04678.1"/>
    </source>
</evidence>
<evidence type="ECO:0000313" key="6">
    <source>
        <dbReference type="Proteomes" id="UP000199397"/>
    </source>
</evidence>
<dbReference type="STRING" id="525918.SAMN05660964_03275"/>
<proteinExistence type="predicted"/>
<sequence length="249" mass="28399">MIDTSQPSTPNHPFGEAFTTLTDAVTDLGFDGVLYSFYPKPMYLSKDAQPVLHYSASFAPFVAHYIKNNYGNRDFVLRLALQDWRKPIDWWGEINAGRVSREERAVTEEARNSFGIQYGLSIPAQRGTFAIAGISVISKNSSANHFQKLKKMHLTQLFALSGDYHHGVFHSKESLRFFIAPLLDGLNDTQKMVLRHVLTFKPMKSIPHTWGITPRYAEKVLVNIRQEFGNITTNELLYILGMMNIHEYL</sequence>
<accession>A0A1H4G6Z8</accession>
<dbReference type="GO" id="GO:0003677">
    <property type="term" value="F:DNA binding"/>
    <property type="evidence" value="ECO:0007669"/>
    <property type="project" value="UniProtKB-KW"/>
</dbReference>
<evidence type="ECO:0000256" key="1">
    <source>
        <dbReference type="ARBA" id="ARBA00023015"/>
    </source>
</evidence>
<keyword evidence="6" id="KW-1185">Reference proteome</keyword>
<dbReference type="SUPFAM" id="SSF75516">
    <property type="entry name" value="Pheromone-binding domain of LuxR-like quorum-sensing transcription factors"/>
    <property type="match status" value="1"/>
</dbReference>
<dbReference type="InterPro" id="IPR005143">
    <property type="entry name" value="TF_LuxR_autoind-bd_dom"/>
</dbReference>
<dbReference type="Pfam" id="PF03472">
    <property type="entry name" value="Autoind_bind"/>
    <property type="match status" value="1"/>
</dbReference>
<gene>
    <name evidence="5" type="ORF">SAMN05660964_03275</name>
</gene>
<organism evidence="5 6">
    <name type="scientific">Thiothrix caldifontis</name>
    <dbReference type="NCBI Taxonomy" id="525918"/>
    <lineage>
        <taxon>Bacteria</taxon>
        <taxon>Pseudomonadati</taxon>
        <taxon>Pseudomonadota</taxon>
        <taxon>Gammaproteobacteria</taxon>
        <taxon>Thiotrichales</taxon>
        <taxon>Thiotrichaceae</taxon>
        <taxon>Thiothrix</taxon>
    </lineage>
</organism>
<dbReference type="RefSeq" id="WP_093070355.1">
    <property type="nucleotide sequence ID" value="NZ_FNQP01000028.1"/>
</dbReference>
<feature type="domain" description="Transcription factor LuxR-like autoinducer-binding" evidence="4">
    <location>
        <begin position="17"/>
        <end position="159"/>
    </location>
</feature>